<organism evidence="2 3">
    <name type="scientific">Parasponia andersonii</name>
    <name type="common">Sponia andersonii</name>
    <dbReference type="NCBI Taxonomy" id="3476"/>
    <lineage>
        <taxon>Eukaryota</taxon>
        <taxon>Viridiplantae</taxon>
        <taxon>Streptophyta</taxon>
        <taxon>Embryophyta</taxon>
        <taxon>Tracheophyta</taxon>
        <taxon>Spermatophyta</taxon>
        <taxon>Magnoliopsida</taxon>
        <taxon>eudicotyledons</taxon>
        <taxon>Gunneridae</taxon>
        <taxon>Pentapetalae</taxon>
        <taxon>rosids</taxon>
        <taxon>fabids</taxon>
        <taxon>Rosales</taxon>
        <taxon>Cannabaceae</taxon>
        <taxon>Parasponia</taxon>
    </lineage>
</organism>
<evidence type="ECO:0008006" key="4">
    <source>
        <dbReference type="Google" id="ProtNLM"/>
    </source>
</evidence>
<dbReference type="EMBL" id="JXTB01000134">
    <property type="protein sequence ID" value="PON60076.1"/>
    <property type="molecule type" value="Genomic_DNA"/>
</dbReference>
<gene>
    <name evidence="2" type="ORF">PanWU01x14_155900</name>
</gene>
<keyword evidence="1" id="KW-1133">Transmembrane helix</keyword>
<name>A0A2P5CGA5_PARAD</name>
<feature type="transmembrane region" description="Helical" evidence="1">
    <location>
        <begin position="38"/>
        <end position="71"/>
    </location>
</feature>
<reference evidence="3" key="1">
    <citation type="submission" date="2016-06" db="EMBL/GenBank/DDBJ databases">
        <title>Parallel loss of symbiosis genes in relatives of nitrogen-fixing non-legume Parasponia.</title>
        <authorList>
            <person name="Van Velzen R."/>
            <person name="Holmer R."/>
            <person name="Bu F."/>
            <person name="Rutten L."/>
            <person name="Van Zeijl A."/>
            <person name="Liu W."/>
            <person name="Santuari L."/>
            <person name="Cao Q."/>
            <person name="Sharma T."/>
            <person name="Shen D."/>
            <person name="Roswanjaya Y."/>
            <person name="Wardhani T."/>
            <person name="Kalhor M.S."/>
            <person name="Jansen J."/>
            <person name="Van den Hoogen J."/>
            <person name="Gungor B."/>
            <person name="Hartog M."/>
            <person name="Hontelez J."/>
            <person name="Verver J."/>
            <person name="Yang W.-C."/>
            <person name="Schijlen E."/>
            <person name="Repin R."/>
            <person name="Schilthuizen M."/>
            <person name="Schranz E."/>
            <person name="Heidstra R."/>
            <person name="Miyata K."/>
            <person name="Fedorova E."/>
            <person name="Kohlen W."/>
            <person name="Bisseling T."/>
            <person name="Smit S."/>
            <person name="Geurts R."/>
        </authorList>
    </citation>
    <scope>NUCLEOTIDE SEQUENCE [LARGE SCALE GENOMIC DNA]</scope>
    <source>
        <strain evidence="3">cv. WU1-14</strain>
    </source>
</reference>
<evidence type="ECO:0000256" key="1">
    <source>
        <dbReference type="SAM" id="Phobius"/>
    </source>
</evidence>
<accession>A0A2P5CGA5</accession>
<comment type="caution">
    <text evidence="2">The sequence shown here is derived from an EMBL/GenBank/DDBJ whole genome shotgun (WGS) entry which is preliminary data.</text>
</comment>
<evidence type="ECO:0000313" key="3">
    <source>
        <dbReference type="Proteomes" id="UP000237105"/>
    </source>
</evidence>
<protein>
    <recommendedName>
        <fullName evidence="4">Transmembrane protein</fullName>
    </recommendedName>
</protein>
<feature type="transmembrane region" description="Helical" evidence="1">
    <location>
        <begin position="7"/>
        <end position="26"/>
    </location>
</feature>
<keyword evidence="3" id="KW-1185">Reference proteome</keyword>
<dbReference type="OrthoDB" id="10418650at2759"/>
<dbReference type="Proteomes" id="UP000237105">
    <property type="component" value="Unassembled WGS sequence"/>
</dbReference>
<dbReference type="AlphaFoldDB" id="A0A2P5CGA5"/>
<keyword evidence="1" id="KW-0472">Membrane</keyword>
<keyword evidence="1" id="KW-0812">Transmembrane</keyword>
<proteinExistence type="predicted"/>
<evidence type="ECO:0000313" key="2">
    <source>
        <dbReference type="EMBL" id="PON60076.1"/>
    </source>
</evidence>
<sequence>MTITPAWYLPPIFDSLIVLVNIMQFAVPKVGLTPLIIYYFYIFRIIIIIRTIQIIGSLGFAHVVHCPMYIVEMKDRAQKMVGRKMGQTQLWVSSGGPGGAGSASVVAERLI</sequence>